<comment type="caution">
    <text evidence="2">The sequence shown here is derived from an EMBL/GenBank/DDBJ whole genome shotgun (WGS) entry which is preliminary data.</text>
</comment>
<dbReference type="EMBL" id="RRYP01013054">
    <property type="protein sequence ID" value="TNV76730.1"/>
    <property type="molecule type" value="Genomic_DNA"/>
</dbReference>
<dbReference type="AlphaFoldDB" id="A0A8J8SZV3"/>
<evidence type="ECO:0000256" key="1">
    <source>
        <dbReference type="SAM" id="MobiDB-lite"/>
    </source>
</evidence>
<dbReference type="Proteomes" id="UP000785679">
    <property type="component" value="Unassembled WGS sequence"/>
</dbReference>
<sequence>MEQLINTSASPLEPTAFQVLHSLPPPHEDLRSPSHSLIPITPSPLLPNAYNPTLPYCENLRRLCPDANQDVHFAAVIWQPVLYDLRTLIDEATQLIGNEAPGKIAGLMLVKRAVEAPIEQSNDGVESMQCEVIPSLEIIEEEKEERDSTMTEVSEPDSPKVTPRRPKKKRKCRESTFQMTKNFPSGSDDDTMHQIITRQLALIQEWQESQVQFKTKEIFLTQTMDKLNKIATDAGFEPMVSSNGFGKPKYSSIICKGCNKPALLWFTFKKCPSGEGDEVCEIQYFRPPYGLAMHKDIKSHLQNVNRK</sequence>
<gene>
    <name evidence="2" type="ORF">FGO68_gene17479</name>
</gene>
<feature type="compositionally biased region" description="Basic residues" evidence="1">
    <location>
        <begin position="162"/>
        <end position="172"/>
    </location>
</feature>
<evidence type="ECO:0000313" key="2">
    <source>
        <dbReference type="EMBL" id="TNV76730.1"/>
    </source>
</evidence>
<evidence type="ECO:0000313" key="3">
    <source>
        <dbReference type="Proteomes" id="UP000785679"/>
    </source>
</evidence>
<feature type="compositionally biased region" description="Polar residues" evidence="1">
    <location>
        <begin position="175"/>
        <end position="185"/>
    </location>
</feature>
<organism evidence="2 3">
    <name type="scientific">Halteria grandinella</name>
    <dbReference type="NCBI Taxonomy" id="5974"/>
    <lineage>
        <taxon>Eukaryota</taxon>
        <taxon>Sar</taxon>
        <taxon>Alveolata</taxon>
        <taxon>Ciliophora</taxon>
        <taxon>Intramacronucleata</taxon>
        <taxon>Spirotrichea</taxon>
        <taxon>Stichotrichia</taxon>
        <taxon>Sporadotrichida</taxon>
        <taxon>Halteriidae</taxon>
        <taxon>Halteria</taxon>
    </lineage>
</organism>
<reference evidence="2" key="1">
    <citation type="submission" date="2019-06" db="EMBL/GenBank/DDBJ databases">
        <authorList>
            <person name="Zheng W."/>
        </authorList>
    </citation>
    <scope>NUCLEOTIDE SEQUENCE</scope>
    <source>
        <strain evidence="2">QDHG01</strain>
    </source>
</reference>
<proteinExistence type="predicted"/>
<accession>A0A8J8SZV3</accession>
<keyword evidence="3" id="KW-1185">Reference proteome</keyword>
<name>A0A8J8SZV3_HALGN</name>
<protein>
    <submittedName>
        <fullName evidence="2">Uncharacterized protein</fullName>
    </submittedName>
</protein>
<feature type="region of interest" description="Disordered" evidence="1">
    <location>
        <begin position="142"/>
        <end position="190"/>
    </location>
</feature>